<name>A0A9D9E3W5_9BACT</name>
<dbReference type="Pfam" id="PF00535">
    <property type="entry name" value="Glycos_transf_2"/>
    <property type="match status" value="1"/>
</dbReference>
<accession>A0A9D9E3W5</accession>
<organism evidence="2 3">
    <name type="scientific">Candidatus Caccoplasma merdipullorum</name>
    <dbReference type="NCBI Taxonomy" id="2840718"/>
    <lineage>
        <taxon>Bacteria</taxon>
        <taxon>Pseudomonadati</taxon>
        <taxon>Bacteroidota</taxon>
        <taxon>Bacteroidia</taxon>
        <taxon>Bacteroidales</taxon>
        <taxon>Bacteroidaceae</taxon>
        <taxon>Bacteroidaceae incertae sedis</taxon>
        <taxon>Candidatus Caccoplasma</taxon>
    </lineage>
</organism>
<dbReference type="EMBL" id="JADIMW010000008">
    <property type="protein sequence ID" value="MBO8437470.1"/>
    <property type="molecule type" value="Genomic_DNA"/>
</dbReference>
<sequence>MTKLSIITVNLNDAEGLQKTLDSVWSRQTYSDMEQIVIDGASSDGSVEVIKKYSDKLAYWTSEPDSGIYNAMNKGIAKAKGDYLLFLNSGDWLEDDILAKIFPCRTHEDIIYADYNNISDGGKKERVKMPDEITLPWLLLHSLGHPSTFIKREIISGKGYREEYRIISDWAFWIEELIKNGRSSRHIDMAATNYNLQGISAQKENQKKITAEKERFLSETFGARYDMARVWRSINAIDIISKHRPELLLSSEKLQRKLRQYFKLLIKFTAARQPQR</sequence>
<evidence type="ECO:0000313" key="2">
    <source>
        <dbReference type="EMBL" id="MBO8437470.1"/>
    </source>
</evidence>
<dbReference type="AlphaFoldDB" id="A0A9D9E3W5"/>
<dbReference type="GO" id="GO:0016758">
    <property type="term" value="F:hexosyltransferase activity"/>
    <property type="evidence" value="ECO:0007669"/>
    <property type="project" value="UniProtKB-ARBA"/>
</dbReference>
<dbReference type="SUPFAM" id="SSF53448">
    <property type="entry name" value="Nucleotide-diphospho-sugar transferases"/>
    <property type="match status" value="1"/>
</dbReference>
<dbReference type="Proteomes" id="UP000823636">
    <property type="component" value="Unassembled WGS sequence"/>
</dbReference>
<dbReference type="PANTHER" id="PTHR22916">
    <property type="entry name" value="GLYCOSYLTRANSFERASE"/>
    <property type="match status" value="1"/>
</dbReference>
<reference evidence="2" key="1">
    <citation type="submission" date="2020-10" db="EMBL/GenBank/DDBJ databases">
        <authorList>
            <person name="Gilroy R."/>
        </authorList>
    </citation>
    <scope>NUCLEOTIDE SEQUENCE</scope>
    <source>
        <strain evidence="2">G3-4614</strain>
    </source>
</reference>
<dbReference type="InterPro" id="IPR029044">
    <property type="entry name" value="Nucleotide-diphossugar_trans"/>
</dbReference>
<reference evidence="2" key="2">
    <citation type="journal article" date="2021" name="PeerJ">
        <title>Extensive microbial diversity within the chicken gut microbiome revealed by metagenomics and culture.</title>
        <authorList>
            <person name="Gilroy R."/>
            <person name="Ravi A."/>
            <person name="Getino M."/>
            <person name="Pursley I."/>
            <person name="Horton D.L."/>
            <person name="Alikhan N.F."/>
            <person name="Baker D."/>
            <person name="Gharbi K."/>
            <person name="Hall N."/>
            <person name="Watson M."/>
            <person name="Adriaenssens E.M."/>
            <person name="Foster-Nyarko E."/>
            <person name="Jarju S."/>
            <person name="Secka A."/>
            <person name="Antonio M."/>
            <person name="Oren A."/>
            <person name="Chaudhuri R.R."/>
            <person name="La Ragione R."/>
            <person name="Hildebrand F."/>
            <person name="Pallen M.J."/>
        </authorList>
    </citation>
    <scope>NUCLEOTIDE SEQUENCE</scope>
    <source>
        <strain evidence="2">G3-4614</strain>
    </source>
</reference>
<dbReference type="PANTHER" id="PTHR22916:SF67">
    <property type="entry name" value="COLANIC ACID BIOSYNTHESIS GLYCOSYL TRANSFERASE WCAE-RELATED"/>
    <property type="match status" value="1"/>
</dbReference>
<dbReference type="InterPro" id="IPR001173">
    <property type="entry name" value="Glyco_trans_2-like"/>
</dbReference>
<gene>
    <name evidence="2" type="ORF">IAC54_01035</name>
</gene>
<evidence type="ECO:0000313" key="3">
    <source>
        <dbReference type="Proteomes" id="UP000823636"/>
    </source>
</evidence>
<feature type="domain" description="Glycosyltransferase 2-like" evidence="1">
    <location>
        <begin position="5"/>
        <end position="102"/>
    </location>
</feature>
<dbReference type="Gene3D" id="3.90.550.10">
    <property type="entry name" value="Spore Coat Polysaccharide Biosynthesis Protein SpsA, Chain A"/>
    <property type="match status" value="1"/>
</dbReference>
<dbReference type="CDD" id="cd06433">
    <property type="entry name" value="GT_2_WfgS_like"/>
    <property type="match status" value="1"/>
</dbReference>
<proteinExistence type="predicted"/>
<protein>
    <submittedName>
        <fullName evidence="2">Glycosyltransferase</fullName>
    </submittedName>
</protein>
<evidence type="ECO:0000259" key="1">
    <source>
        <dbReference type="Pfam" id="PF00535"/>
    </source>
</evidence>
<comment type="caution">
    <text evidence="2">The sequence shown here is derived from an EMBL/GenBank/DDBJ whole genome shotgun (WGS) entry which is preliminary data.</text>
</comment>